<protein>
    <submittedName>
        <fullName evidence="2">Uncharacterized protein</fullName>
    </submittedName>
</protein>
<accession>I1R019</accession>
<dbReference type="HOGENOM" id="CLU_1828470_0_0_1"/>
<reference evidence="2" key="1">
    <citation type="submission" date="2015-06" db="UniProtKB">
        <authorList>
            <consortium name="EnsemblPlants"/>
        </authorList>
    </citation>
    <scope>IDENTIFICATION</scope>
</reference>
<dbReference type="OMA" id="IWMGRTE"/>
<name>I1R019_ORYGL</name>
<evidence type="ECO:0000256" key="1">
    <source>
        <dbReference type="SAM" id="MobiDB-lite"/>
    </source>
</evidence>
<organism evidence="2 3">
    <name type="scientific">Oryza glaberrima</name>
    <name type="common">African rice</name>
    <dbReference type="NCBI Taxonomy" id="4538"/>
    <lineage>
        <taxon>Eukaryota</taxon>
        <taxon>Viridiplantae</taxon>
        <taxon>Streptophyta</taxon>
        <taxon>Embryophyta</taxon>
        <taxon>Tracheophyta</taxon>
        <taxon>Spermatophyta</taxon>
        <taxon>Magnoliopsida</taxon>
        <taxon>Liliopsida</taxon>
        <taxon>Poales</taxon>
        <taxon>Poaceae</taxon>
        <taxon>BOP clade</taxon>
        <taxon>Oryzoideae</taxon>
        <taxon>Oryzeae</taxon>
        <taxon>Oryzinae</taxon>
        <taxon>Oryza</taxon>
    </lineage>
</organism>
<dbReference type="Proteomes" id="UP000007306">
    <property type="component" value="Chromosome 11"/>
</dbReference>
<evidence type="ECO:0000313" key="3">
    <source>
        <dbReference type="Proteomes" id="UP000007306"/>
    </source>
</evidence>
<evidence type="ECO:0000313" key="2">
    <source>
        <dbReference type="EnsemblPlants" id="ORGLA11G0111100.1"/>
    </source>
</evidence>
<dbReference type="AlphaFoldDB" id="I1R019"/>
<dbReference type="EnsemblPlants" id="ORGLA11G0111100.1">
    <property type="protein sequence ID" value="ORGLA11G0111100.1"/>
    <property type="gene ID" value="ORGLA11G0111100"/>
</dbReference>
<dbReference type="Gramene" id="ORGLA11G0111100.1">
    <property type="protein sequence ID" value="ORGLA11G0111100.1"/>
    <property type="gene ID" value="ORGLA11G0111100"/>
</dbReference>
<feature type="region of interest" description="Disordered" evidence="1">
    <location>
        <begin position="30"/>
        <end position="98"/>
    </location>
</feature>
<feature type="compositionally biased region" description="Gly residues" evidence="1">
    <location>
        <begin position="36"/>
        <end position="51"/>
    </location>
</feature>
<sequence>MPVAKKQTLVAEVDVQRRGCVVLRISDRRRSRRGPTAGGGVRRAGGWGGVIWMGRTERRRSRTGTGTATEDRDGEAEAEAEGERRRRRPPIPSPSSYRCGFSHNGYPFYCPWAEPHSELQCPAHRNPHFTWPNPTLPLFLPI</sequence>
<proteinExistence type="predicted"/>
<reference evidence="2 3" key="2">
    <citation type="submission" date="2018-04" db="EMBL/GenBank/DDBJ databases">
        <title>OglaRS2 (Oryza glaberrima Reference Sequence Version 2).</title>
        <authorList>
            <person name="Zhang J."/>
            <person name="Kudrna D."/>
            <person name="Lee S."/>
            <person name="Talag J."/>
            <person name="Rajasekar S."/>
            <person name="Wing R.A."/>
        </authorList>
    </citation>
    <scope>NUCLEOTIDE SEQUENCE [LARGE SCALE GENOMIC DNA]</scope>
    <source>
        <strain evidence="2 3">cv. IRGC 96717</strain>
    </source>
</reference>
<keyword evidence="3" id="KW-1185">Reference proteome</keyword>